<proteinExistence type="predicted"/>
<dbReference type="AlphaFoldDB" id="A0A7W4FEM5"/>
<dbReference type="EMBL" id="JABEQG010000013">
    <property type="protein sequence ID" value="MBB2156366.1"/>
    <property type="molecule type" value="Genomic_DNA"/>
</dbReference>
<gene>
    <name evidence="1" type="ORF">HLH33_08585</name>
</gene>
<sequence length="125" mass="13199">MQRDDGRIALDLVDDAAFDRLPGDGATLVVRVGGAESAGDSGGWLDVVGVPAFTPFAHGAGCVCCAPDGAIAAVLADLFRARVTGRRPWFDRVMVVVPAALHAGMRQALEGNNVVAARYRPVWRR</sequence>
<reference evidence="1 2" key="1">
    <citation type="submission" date="2020-04" db="EMBL/GenBank/DDBJ databases">
        <title>Description of novel Gluconacetobacter.</title>
        <authorList>
            <person name="Sombolestani A."/>
        </authorList>
    </citation>
    <scope>NUCLEOTIDE SEQUENCE [LARGE SCALE GENOMIC DNA]</scope>
    <source>
        <strain evidence="1 2">LMG 7603</strain>
    </source>
</reference>
<name>A0A7W4FEM5_GLUDI</name>
<organism evidence="1 2">
    <name type="scientific">Gluconacetobacter diazotrophicus</name>
    <name type="common">Acetobacter diazotrophicus</name>
    <dbReference type="NCBI Taxonomy" id="33996"/>
    <lineage>
        <taxon>Bacteria</taxon>
        <taxon>Pseudomonadati</taxon>
        <taxon>Pseudomonadota</taxon>
        <taxon>Alphaproteobacteria</taxon>
        <taxon>Acetobacterales</taxon>
        <taxon>Acetobacteraceae</taxon>
        <taxon>Gluconacetobacter</taxon>
    </lineage>
</organism>
<evidence type="ECO:0000313" key="2">
    <source>
        <dbReference type="Proteomes" id="UP000550787"/>
    </source>
</evidence>
<comment type="caution">
    <text evidence="1">The sequence shown here is derived from an EMBL/GenBank/DDBJ whole genome shotgun (WGS) entry which is preliminary data.</text>
</comment>
<dbReference type="Proteomes" id="UP000550787">
    <property type="component" value="Unassembled WGS sequence"/>
</dbReference>
<protein>
    <submittedName>
        <fullName evidence="1">Uncharacterized protein</fullName>
    </submittedName>
</protein>
<dbReference type="RefSeq" id="WP_183115771.1">
    <property type="nucleotide sequence ID" value="NZ_JABEQG010000013.1"/>
</dbReference>
<evidence type="ECO:0000313" key="1">
    <source>
        <dbReference type="EMBL" id="MBB2156366.1"/>
    </source>
</evidence>
<accession>A0A7W4FEM5</accession>